<dbReference type="AlphaFoldDB" id="A0A165K486"/>
<dbReference type="InterPro" id="IPR016181">
    <property type="entry name" value="Acyl_CoA_acyltransferase"/>
</dbReference>
<dbReference type="PANTHER" id="PTHR43328">
    <property type="entry name" value="ACETYLTRANSFERASE-RELATED"/>
    <property type="match status" value="1"/>
</dbReference>
<dbReference type="SUPFAM" id="SSF55729">
    <property type="entry name" value="Acyl-CoA N-acyltransferases (Nat)"/>
    <property type="match status" value="1"/>
</dbReference>
<gene>
    <name evidence="2" type="ORF">CALCODRAFT_408409</name>
</gene>
<name>A0A165K486_9BASI</name>
<dbReference type="InterPro" id="IPR000182">
    <property type="entry name" value="GNAT_dom"/>
</dbReference>
<proteinExistence type="predicted"/>
<feature type="non-terminal residue" evidence="2">
    <location>
        <position position="215"/>
    </location>
</feature>
<feature type="non-terminal residue" evidence="2">
    <location>
        <position position="1"/>
    </location>
</feature>
<evidence type="ECO:0000259" key="1">
    <source>
        <dbReference type="Pfam" id="PF13302"/>
    </source>
</evidence>
<dbReference type="InParanoid" id="A0A165K486"/>
<feature type="domain" description="N-acetyltransferase" evidence="1">
    <location>
        <begin position="24"/>
        <end position="212"/>
    </location>
</feature>
<dbReference type="Gene3D" id="3.40.630.30">
    <property type="match status" value="1"/>
</dbReference>
<protein>
    <recommendedName>
        <fullName evidence="1">N-acetyltransferase domain-containing protein</fullName>
    </recommendedName>
</protein>
<dbReference type="PANTHER" id="PTHR43328:SF1">
    <property type="entry name" value="N-ACETYLTRANSFERASE DOMAIN-CONTAINING PROTEIN"/>
    <property type="match status" value="1"/>
</dbReference>
<accession>A0A165K486</accession>
<dbReference type="OrthoDB" id="630895at2759"/>
<evidence type="ECO:0000313" key="2">
    <source>
        <dbReference type="EMBL" id="KZT62654.1"/>
    </source>
</evidence>
<dbReference type="STRING" id="1353952.A0A165K486"/>
<organism evidence="2 3">
    <name type="scientific">Calocera cornea HHB12733</name>
    <dbReference type="NCBI Taxonomy" id="1353952"/>
    <lineage>
        <taxon>Eukaryota</taxon>
        <taxon>Fungi</taxon>
        <taxon>Dikarya</taxon>
        <taxon>Basidiomycota</taxon>
        <taxon>Agaricomycotina</taxon>
        <taxon>Dacrymycetes</taxon>
        <taxon>Dacrymycetales</taxon>
        <taxon>Dacrymycetaceae</taxon>
        <taxon>Calocera</taxon>
    </lineage>
</organism>
<reference evidence="2 3" key="1">
    <citation type="journal article" date="2016" name="Mol. Biol. Evol.">
        <title>Comparative Genomics of Early-Diverging Mushroom-Forming Fungi Provides Insights into the Origins of Lignocellulose Decay Capabilities.</title>
        <authorList>
            <person name="Nagy L.G."/>
            <person name="Riley R."/>
            <person name="Tritt A."/>
            <person name="Adam C."/>
            <person name="Daum C."/>
            <person name="Floudas D."/>
            <person name="Sun H."/>
            <person name="Yadav J.S."/>
            <person name="Pangilinan J."/>
            <person name="Larsson K.H."/>
            <person name="Matsuura K."/>
            <person name="Barry K."/>
            <person name="Labutti K."/>
            <person name="Kuo R."/>
            <person name="Ohm R.A."/>
            <person name="Bhattacharya S.S."/>
            <person name="Shirouzu T."/>
            <person name="Yoshinaga Y."/>
            <person name="Martin F.M."/>
            <person name="Grigoriev I.V."/>
            <person name="Hibbett D.S."/>
        </authorList>
    </citation>
    <scope>NUCLEOTIDE SEQUENCE [LARGE SCALE GENOMIC DNA]</scope>
    <source>
        <strain evidence="2 3">HHB12733</strain>
    </source>
</reference>
<keyword evidence="3" id="KW-1185">Reference proteome</keyword>
<dbReference type="GO" id="GO:0016747">
    <property type="term" value="F:acyltransferase activity, transferring groups other than amino-acyl groups"/>
    <property type="evidence" value="ECO:0007669"/>
    <property type="project" value="InterPro"/>
</dbReference>
<evidence type="ECO:0000313" key="3">
    <source>
        <dbReference type="Proteomes" id="UP000076842"/>
    </source>
</evidence>
<dbReference type="Pfam" id="PF13302">
    <property type="entry name" value="Acetyltransf_3"/>
    <property type="match status" value="1"/>
</dbReference>
<dbReference type="Proteomes" id="UP000076842">
    <property type="component" value="Unassembled WGS sequence"/>
</dbReference>
<sequence length="215" mass="24384">PILFDRTRSDEPYIPLPAPHDNIRLTPWRRTDATDVDPVVTILNHPAVYPNLIGPPYPYLEEHAAEWATQQVEMFEPDHQYFTGDESAPIREGKIFDYSPIMVIREVQTDGSQILLGVADITKAAFTGEPDAERREERVRANEQKSLGDPSIIWAIGDYLTPTHHGRGIMTAVIGVLIHSWGVPYMRVRQLDVSVLDGNIGSRRVFEKLGFQTRR</sequence>
<dbReference type="EMBL" id="KV423915">
    <property type="protein sequence ID" value="KZT62654.1"/>
    <property type="molecule type" value="Genomic_DNA"/>
</dbReference>